<keyword evidence="4 5" id="KW-0472">Membrane</keyword>
<dbReference type="SUPFAM" id="SSF81665">
    <property type="entry name" value="Calcium ATPase, transmembrane domain M"/>
    <property type="match status" value="1"/>
</dbReference>
<dbReference type="PANTHER" id="PTHR42861">
    <property type="entry name" value="CALCIUM-TRANSPORTING ATPASE"/>
    <property type="match status" value="1"/>
</dbReference>
<comment type="subcellular location">
    <subcellularLocation>
        <location evidence="1">Membrane</location>
        <topology evidence="1">Multi-pass membrane protein</topology>
    </subcellularLocation>
</comment>
<keyword evidence="8" id="KW-1185">Reference proteome</keyword>
<feature type="transmembrane region" description="Helical" evidence="5">
    <location>
        <begin position="250"/>
        <end position="268"/>
    </location>
</feature>
<evidence type="ECO:0000256" key="4">
    <source>
        <dbReference type="ARBA" id="ARBA00023136"/>
    </source>
</evidence>
<feature type="transmembrane region" description="Helical" evidence="5">
    <location>
        <begin position="605"/>
        <end position="628"/>
    </location>
</feature>
<dbReference type="AlphaFoldDB" id="A0A6G7Y6D5"/>
<feature type="transmembrane region" description="Helical" evidence="5">
    <location>
        <begin position="696"/>
        <end position="716"/>
    </location>
</feature>
<dbReference type="PRINTS" id="PR00119">
    <property type="entry name" value="CATATPASE"/>
</dbReference>
<accession>A0A6G7Y6D5</accession>
<feature type="transmembrane region" description="Helical" evidence="5">
    <location>
        <begin position="40"/>
        <end position="57"/>
    </location>
</feature>
<feature type="transmembrane region" description="Helical" evidence="5">
    <location>
        <begin position="728"/>
        <end position="747"/>
    </location>
</feature>
<feature type="domain" description="P-type ATPase A" evidence="6">
    <location>
        <begin position="99"/>
        <end position="190"/>
    </location>
</feature>
<feature type="transmembrane region" description="Helical" evidence="5">
    <location>
        <begin position="63"/>
        <end position="81"/>
    </location>
</feature>
<proteinExistence type="predicted"/>
<evidence type="ECO:0000256" key="3">
    <source>
        <dbReference type="ARBA" id="ARBA00022989"/>
    </source>
</evidence>
<dbReference type="Gene3D" id="1.20.1110.10">
    <property type="entry name" value="Calcium-transporting ATPase, transmembrane domain"/>
    <property type="match status" value="2"/>
</dbReference>
<feature type="transmembrane region" description="Helical" evidence="5">
    <location>
        <begin position="664"/>
        <end position="684"/>
    </location>
</feature>
<dbReference type="GO" id="GO:0016020">
    <property type="term" value="C:membrane"/>
    <property type="evidence" value="ECO:0007669"/>
    <property type="project" value="UniProtKB-SubCell"/>
</dbReference>
<keyword evidence="3 5" id="KW-1133">Transmembrane helix</keyword>
<reference evidence="7 8" key="1">
    <citation type="submission" date="2020-03" db="EMBL/GenBank/DDBJ databases">
        <title>Propioniciclava sp. nov., isolated from Hydrophilus acuminatus.</title>
        <authorList>
            <person name="Hyun D.-W."/>
            <person name="Bae J.-W."/>
        </authorList>
    </citation>
    <scope>NUCLEOTIDE SEQUENCE [LARGE SCALE GENOMIC DNA]</scope>
    <source>
        <strain evidence="7 8">HDW11</strain>
    </source>
</reference>
<feature type="transmembrane region" description="Helical" evidence="5">
    <location>
        <begin position="767"/>
        <end position="787"/>
    </location>
</feature>
<dbReference type="InterPro" id="IPR059000">
    <property type="entry name" value="ATPase_P-type_domA"/>
</dbReference>
<dbReference type="Gene3D" id="3.40.1110.10">
    <property type="entry name" value="Calcium-transporting ATPase, cytoplasmic domain N"/>
    <property type="match status" value="1"/>
</dbReference>
<dbReference type="SUPFAM" id="SSF81653">
    <property type="entry name" value="Calcium ATPase, transduction domain A"/>
    <property type="match status" value="1"/>
</dbReference>
<dbReference type="InterPro" id="IPR036412">
    <property type="entry name" value="HAD-like_sf"/>
</dbReference>
<dbReference type="Gene3D" id="2.70.150.10">
    <property type="entry name" value="Calcium-transporting ATPase, cytoplasmic transduction domain A"/>
    <property type="match status" value="1"/>
</dbReference>
<keyword evidence="2 5" id="KW-0812">Transmembrane</keyword>
<feature type="transmembrane region" description="Helical" evidence="5">
    <location>
        <begin position="209"/>
        <end position="230"/>
    </location>
</feature>
<feature type="transmembrane region" description="Helical" evidence="5">
    <location>
        <begin position="634"/>
        <end position="652"/>
    </location>
</feature>
<dbReference type="RefSeq" id="WP_166233284.1">
    <property type="nucleotide sequence ID" value="NZ_CP049865.1"/>
</dbReference>
<dbReference type="InterPro" id="IPR023298">
    <property type="entry name" value="ATPase_P-typ_TM_dom_sf"/>
</dbReference>
<dbReference type="KEGG" id="prv:G7070_07920"/>
<dbReference type="GO" id="GO:0000166">
    <property type="term" value="F:nucleotide binding"/>
    <property type="evidence" value="ECO:0007669"/>
    <property type="project" value="InterPro"/>
</dbReference>
<name>A0A6G7Y6D5_9ACTN</name>
<dbReference type="Pfam" id="PF00122">
    <property type="entry name" value="E1-E2_ATPase"/>
    <property type="match status" value="1"/>
</dbReference>
<dbReference type="InterPro" id="IPR023214">
    <property type="entry name" value="HAD_sf"/>
</dbReference>
<evidence type="ECO:0000259" key="6">
    <source>
        <dbReference type="Pfam" id="PF00122"/>
    </source>
</evidence>
<dbReference type="InterPro" id="IPR008250">
    <property type="entry name" value="ATPase_P-typ_transduc_dom_A_sf"/>
</dbReference>
<evidence type="ECO:0000256" key="1">
    <source>
        <dbReference type="ARBA" id="ARBA00004141"/>
    </source>
</evidence>
<evidence type="ECO:0000256" key="2">
    <source>
        <dbReference type="ARBA" id="ARBA00022692"/>
    </source>
</evidence>
<gene>
    <name evidence="7" type="ORF">G7070_07920</name>
</gene>
<dbReference type="InterPro" id="IPR023299">
    <property type="entry name" value="ATPase_P-typ_cyto_dom_N"/>
</dbReference>
<evidence type="ECO:0000313" key="8">
    <source>
        <dbReference type="Proteomes" id="UP000501058"/>
    </source>
</evidence>
<dbReference type="Proteomes" id="UP000501058">
    <property type="component" value="Chromosome"/>
</dbReference>
<protein>
    <recommendedName>
        <fullName evidence="6">P-type ATPase A domain-containing protein</fullName>
    </recommendedName>
</protein>
<organism evidence="7 8">
    <name type="scientific">Propioniciclava coleopterorum</name>
    <dbReference type="NCBI Taxonomy" id="2714937"/>
    <lineage>
        <taxon>Bacteria</taxon>
        <taxon>Bacillati</taxon>
        <taxon>Actinomycetota</taxon>
        <taxon>Actinomycetes</taxon>
        <taxon>Propionibacteriales</taxon>
        <taxon>Propionibacteriaceae</taxon>
        <taxon>Propioniciclava</taxon>
    </lineage>
</organism>
<dbReference type="SUPFAM" id="SSF56784">
    <property type="entry name" value="HAD-like"/>
    <property type="match status" value="1"/>
</dbReference>
<dbReference type="Gene3D" id="3.40.50.1000">
    <property type="entry name" value="HAD superfamily/HAD-like"/>
    <property type="match status" value="2"/>
</dbReference>
<dbReference type="EMBL" id="CP049865">
    <property type="protein sequence ID" value="QIK72208.1"/>
    <property type="molecule type" value="Genomic_DNA"/>
</dbReference>
<sequence>MAEASAGLTEAEARVRLAAGQDNTTNVKPRRTLHQARRESVFTVFNLNMVGLVVIQMLLSEWIGAGVTVLMFGVSLALRTLQESLADKRIDAVRDAARVRATVIRDGRQRPISSDDVVPGDLLVVTAGDQFQVDGVVTGTGVMIVDSSPITGRRGWTRVTAGDEVLAGSICLSGRGRYVATRVGDERLIHARLALRSEAASRPTPLERVVAKILTALLVVVVVYAGILLAKYFKLDVGEPGDAFIDAAPVIFSLIPTGLYLMIIVAYATGTADLARLGAIVQSARSVELLAESTVLCVTDVGLLSGTSMRVTPLLAPPGEQDWPDPSDLHRTLGDVARSTSHPGPVSEVIAGSFDGEAVAVAVEQPHLATLGWSALAFDDPDDAYVYVLGEPRLFDITPGSEDSLVLARGPQDASFRDADGRPQLPAGLVPLGLLERSPVLHPEALSVVRGFVESGVRIKVFAPDEPGDVLAALRQAGLSEADERHLLPEGGLSRAQLEALPRDQWAQAARDHRLFGGLTPDQVGDLVSELRVGGAQVTVVGDSLSDLPAMQAAHLSVAQRASSQAALGLADIVLLNDTTDVLLSVLRRGQAIVRGLLDVIKLNLSIVVCSALLIGFVRLFGVGFPYVSGQGSIISILAVTVPSVLLPLWARPAPVSSGRYLPLLARFVLPSGVLLSLATFGVYLTFMARTGDVRLAQFAVTYTLLYAGLALSVLIQPPLPGPGNAHTWRTAALAAGLALVGTLVPLVPLGRRQFRIEFLPHLSDYLVVGAAVACWALLLHLVWRAIPRADLA</sequence>
<evidence type="ECO:0000313" key="7">
    <source>
        <dbReference type="EMBL" id="QIK72208.1"/>
    </source>
</evidence>
<evidence type="ECO:0000256" key="5">
    <source>
        <dbReference type="SAM" id="Phobius"/>
    </source>
</evidence>